<comment type="caution">
    <text evidence="1">The sequence shown here is derived from an EMBL/GenBank/DDBJ whole genome shotgun (WGS) entry which is preliminary data.</text>
</comment>
<dbReference type="InterPro" id="IPR012337">
    <property type="entry name" value="RNaseH-like_sf"/>
</dbReference>
<sequence>MGLLVRRYPNPRRLRKLVIFEVLDGRIWTGHNIRRFDCVRIKEAFADIGRPSPKPVGIIDSFGVLTQKFGRRANNMKMATLVDYQTD</sequence>
<dbReference type="Proteomes" id="UP000583929">
    <property type="component" value="Unassembled WGS sequence"/>
</dbReference>
<accession>A0A7J6EFT3</accession>
<evidence type="ECO:0000313" key="2">
    <source>
        <dbReference type="Proteomes" id="UP000583929"/>
    </source>
</evidence>
<gene>
    <name evidence="1" type="ORF">G4B88_026099</name>
</gene>
<dbReference type="GO" id="GO:0008408">
    <property type="term" value="F:3'-5' exonuclease activity"/>
    <property type="evidence" value="ECO:0007669"/>
    <property type="project" value="TreeGrafter"/>
</dbReference>
<evidence type="ECO:0000313" key="1">
    <source>
        <dbReference type="EMBL" id="KAF4356539.1"/>
    </source>
</evidence>
<proteinExistence type="predicted"/>
<dbReference type="PANTHER" id="PTHR30231:SF26">
    <property type="entry name" value="PROTEIN NEN4"/>
    <property type="match status" value="1"/>
</dbReference>
<dbReference type="EMBL" id="JAATIQ010000426">
    <property type="protein sequence ID" value="KAF4356539.1"/>
    <property type="molecule type" value="Genomic_DNA"/>
</dbReference>
<reference evidence="1 2" key="1">
    <citation type="journal article" date="2020" name="bioRxiv">
        <title>Sequence and annotation of 42 cannabis genomes reveals extensive copy number variation in cannabinoid synthesis and pathogen resistance genes.</title>
        <authorList>
            <person name="Mckernan K.J."/>
            <person name="Helbert Y."/>
            <person name="Kane L.T."/>
            <person name="Ebling H."/>
            <person name="Zhang L."/>
            <person name="Liu B."/>
            <person name="Eaton Z."/>
            <person name="Mclaughlin S."/>
            <person name="Kingan S."/>
            <person name="Baybayan P."/>
            <person name="Concepcion G."/>
            <person name="Jordan M."/>
            <person name="Riva A."/>
            <person name="Barbazuk W."/>
            <person name="Harkins T."/>
        </authorList>
    </citation>
    <scope>NUCLEOTIDE SEQUENCE [LARGE SCALE GENOMIC DNA]</scope>
    <source>
        <strain evidence="2">cv. Jamaican Lion 4</strain>
        <tissue evidence="1">Leaf</tissue>
    </source>
</reference>
<dbReference type="AlphaFoldDB" id="A0A7J6EFT3"/>
<protein>
    <submittedName>
        <fullName evidence="1">Uncharacterized protein</fullName>
    </submittedName>
</protein>
<keyword evidence="2" id="KW-1185">Reference proteome</keyword>
<name>A0A7J6EFT3_CANSA</name>
<organism evidence="1 2">
    <name type="scientific">Cannabis sativa</name>
    <name type="common">Hemp</name>
    <name type="synonym">Marijuana</name>
    <dbReference type="NCBI Taxonomy" id="3483"/>
    <lineage>
        <taxon>Eukaryota</taxon>
        <taxon>Viridiplantae</taxon>
        <taxon>Streptophyta</taxon>
        <taxon>Embryophyta</taxon>
        <taxon>Tracheophyta</taxon>
        <taxon>Spermatophyta</taxon>
        <taxon>Magnoliopsida</taxon>
        <taxon>eudicotyledons</taxon>
        <taxon>Gunneridae</taxon>
        <taxon>Pentapetalae</taxon>
        <taxon>rosids</taxon>
        <taxon>fabids</taxon>
        <taxon>Rosales</taxon>
        <taxon>Cannabaceae</taxon>
        <taxon>Cannabis</taxon>
    </lineage>
</organism>
<dbReference type="SUPFAM" id="SSF53098">
    <property type="entry name" value="Ribonuclease H-like"/>
    <property type="match status" value="1"/>
</dbReference>
<dbReference type="PANTHER" id="PTHR30231">
    <property type="entry name" value="DNA POLYMERASE III SUBUNIT EPSILON"/>
    <property type="match status" value="1"/>
</dbReference>